<protein>
    <submittedName>
        <fullName evidence="1">Uncharacterized protein</fullName>
    </submittedName>
</protein>
<dbReference type="Proteomes" id="UP001234178">
    <property type="component" value="Unassembled WGS sequence"/>
</dbReference>
<gene>
    <name evidence="1" type="ORF">OUZ56_001911</name>
</gene>
<organism evidence="1 2">
    <name type="scientific">Daphnia magna</name>
    <dbReference type="NCBI Taxonomy" id="35525"/>
    <lineage>
        <taxon>Eukaryota</taxon>
        <taxon>Metazoa</taxon>
        <taxon>Ecdysozoa</taxon>
        <taxon>Arthropoda</taxon>
        <taxon>Crustacea</taxon>
        <taxon>Branchiopoda</taxon>
        <taxon>Diplostraca</taxon>
        <taxon>Cladocera</taxon>
        <taxon>Anomopoda</taxon>
        <taxon>Daphniidae</taxon>
        <taxon>Daphnia</taxon>
    </lineage>
</organism>
<keyword evidence="2" id="KW-1185">Reference proteome</keyword>
<dbReference type="EMBL" id="JAOYFB010000036">
    <property type="protein sequence ID" value="KAK4019910.1"/>
    <property type="molecule type" value="Genomic_DNA"/>
</dbReference>
<accession>A0ABR0A442</accession>
<reference evidence="1 2" key="1">
    <citation type="journal article" date="2023" name="Nucleic Acids Res.">
        <title>The hologenome of Daphnia magna reveals possible DNA methylation and microbiome-mediated evolution of the host genome.</title>
        <authorList>
            <person name="Chaturvedi A."/>
            <person name="Li X."/>
            <person name="Dhandapani V."/>
            <person name="Marshall H."/>
            <person name="Kissane S."/>
            <person name="Cuenca-Cambronero M."/>
            <person name="Asole G."/>
            <person name="Calvet F."/>
            <person name="Ruiz-Romero M."/>
            <person name="Marangio P."/>
            <person name="Guigo R."/>
            <person name="Rago D."/>
            <person name="Mirbahai L."/>
            <person name="Eastwood N."/>
            <person name="Colbourne J.K."/>
            <person name="Zhou J."/>
            <person name="Mallon E."/>
            <person name="Orsini L."/>
        </authorList>
    </citation>
    <scope>NUCLEOTIDE SEQUENCE [LARGE SCALE GENOMIC DNA]</scope>
    <source>
        <strain evidence="1">LRV0_1</strain>
    </source>
</reference>
<comment type="caution">
    <text evidence="1">The sequence shown here is derived from an EMBL/GenBank/DDBJ whole genome shotgun (WGS) entry which is preliminary data.</text>
</comment>
<name>A0ABR0A442_9CRUS</name>
<evidence type="ECO:0000313" key="2">
    <source>
        <dbReference type="Proteomes" id="UP001234178"/>
    </source>
</evidence>
<sequence length="84" mass="9766">MFVLRLIKEKKKKGDTLSAGVTHARDITRELNGTQQRTDNLIAFRDARVINPKRPFHRLLLSHADYHGHLPLCAQHIKVFHIYV</sequence>
<evidence type="ECO:0000313" key="1">
    <source>
        <dbReference type="EMBL" id="KAK4019910.1"/>
    </source>
</evidence>
<proteinExistence type="predicted"/>